<dbReference type="EMBL" id="BDSA01000003">
    <property type="protein sequence ID" value="GBE61653.1"/>
    <property type="molecule type" value="Genomic_DNA"/>
</dbReference>
<organism evidence="12 13">
    <name type="scientific">Babesia ovata</name>
    <dbReference type="NCBI Taxonomy" id="189622"/>
    <lineage>
        <taxon>Eukaryota</taxon>
        <taxon>Sar</taxon>
        <taxon>Alveolata</taxon>
        <taxon>Apicomplexa</taxon>
        <taxon>Aconoidasida</taxon>
        <taxon>Piroplasmida</taxon>
        <taxon>Babesiidae</taxon>
        <taxon>Babesia</taxon>
    </lineage>
</organism>
<evidence type="ECO:0000256" key="5">
    <source>
        <dbReference type="ARBA" id="ARBA00023136"/>
    </source>
</evidence>
<accession>A0A2H6KF80</accession>
<dbReference type="GO" id="GO:0006612">
    <property type="term" value="P:protein targeting to membrane"/>
    <property type="evidence" value="ECO:0007669"/>
    <property type="project" value="TreeGrafter"/>
</dbReference>
<comment type="subcellular location">
    <subcellularLocation>
        <location evidence="1">Endomembrane system</location>
        <topology evidence="1">Multi-pass membrane protein</topology>
    </subcellularLocation>
</comment>
<comment type="domain">
    <text evidence="10">The DHHC domain is required for palmitoyltransferase activity.</text>
</comment>
<feature type="transmembrane region" description="Helical" evidence="10">
    <location>
        <begin position="79"/>
        <end position="99"/>
    </location>
</feature>
<evidence type="ECO:0000256" key="9">
    <source>
        <dbReference type="ARBA" id="ARBA00048048"/>
    </source>
</evidence>
<sequence length="392" mass="44242">MNGSTMSRCCGDEDHENGEYDGAVPRHAVQRFLDAIKLSVHRFVEDERIIKFVTLVLLYTPVIYFAATAFGWYTAYHGPGVPIVIYIIASLALICFHAVSCMNPGIIPRLADSSDAFDAIRMKRKYSNAPTCIEVAIAGKFLRIKYCHTCNIYRPPRSVHCSVCDVCVHRFDHHCKWLRNCIGGNNYRVFYGFITLTCIENILFATFSVIRMVMVSRGDWDTASIVHSAILLTYMLLCGWFIVGLMVYHTYLICINKTTNEQLKGLYTEYNPWNRGIMRNLTETMFGRSKAQMLCNATIKAGPIYDPGRSVPIHLVKVSPVGDQILKGRRPAFDVTSSEPWERTDHDEDFEHAYSYGGEKRSQPPVVDDLVVGVVVDDAHVQGEGWEKVGDG</sequence>
<feature type="transmembrane region" description="Helical" evidence="10">
    <location>
        <begin position="189"/>
        <end position="213"/>
    </location>
</feature>
<dbReference type="GeneID" id="39875423"/>
<gene>
    <name evidence="12" type="ORF">BOVATA_031460</name>
</gene>
<dbReference type="EC" id="2.3.1.225" evidence="10"/>
<dbReference type="PROSITE" id="PS50216">
    <property type="entry name" value="DHHC"/>
    <property type="match status" value="1"/>
</dbReference>
<dbReference type="GO" id="GO:0019706">
    <property type="term" value="F:protein-cysteine S-palmitoyltransferase activity"/>
    <property type="evidence" value="ECO:0007669"/>
    <property type="project" value="UniProtKB-EC"/>
</dbReference>
<keyword evidence="13" id="KW-1185">Reference proteome</keyword>
<evidence type="ECO:0000313" key="12">
    <source>
        <dbReference type="EMBL" id="GBE61653.1"/>
    </source>
</evidence>
<keyword evidence="7" id="KW-0449">Lipoprotein</keyword>
<keyword evidence="3 10" id="KW-0812">Transmembrane</keyword>
<dbReference type="PANTHER" id="PTHR22883">
    <property type="entry name" value="ZINC FINGER DHHC DOMAIN CONTAINING PROTEIN"/>
    <property type="match status" value="1"/>
</dbReference>
<keyword evidence="2 10" id="KW-0808">Transferase</keyword>
<dbReference type="GO" id="GO:0005783">
    <property type="term" value="C:endoplasmic reticulum"/>
    <property type="evidence" value="ECO:0007669"/>
    <property type="project" value="TreeGrafter"/>
</dbReference>
<dbReference type="OrthoDB" id="4096362at2759"/>
<evidence type="ECO:0000256" key="4">
    <source>
        <dbReference type="ARBA" id="ARBA00022989"/>
    </source>
</evidence>
<dbReference type="RefSeq" id="XP_028867896.1">
    <property type="nucleotide sequence ID" value="XM_029012063.1"/>
</dbReference>
<dbReference type="GO" id="GO:0005794">
    <property type="term" value="C:Golgi apparatus"/>
    <property type="evidence" value="ECO:0007669"/>
    <property type="project" value="TreeGrafter"/>
</dbReference>
<keyword evidence="4 10" id="KW-1133">Transmembrane helix</keyword>
<evidence type="ECO:0000256" key="1">
    <source>
        <dbReference type="ARBA" id="ARBA00004127"/>
    </source>
</evidence>
<evidence type="ECO:0000256" key="7">
    <source>
        <dbReference type="ARBA" id="ARBA00023288"/>
    </source>
</evidence>
<evidence type="ECO:0000259" key="11">
    <source>
        <dbReference type="Pfam" id="PF01529"/>
    </source>
</evidence>
<name>A0A2H6KF80_9APIC</name>
<reference evidence="12 13" key="1">
    <citation type="journal article" date="2017" name="BMC Genomics">
        <title>Whole-genome assembly of Babesia ovata and comparative genomics between closely related pathogens.</title>
        <authorList>
            <person name="Yamagishi J."/>
            <person name="Asada M."/>
            <person name="Hakimi H."/>
            <person name="Tanaka T.Q."/>
            <person name="Sugimoto C."/>
            <person name="Kawazu S."/>
        </authorList>
    </citation>
    <scope>NUCLEOTIDE SEQUENCE [LARGE SCALE GENOMIC DNA]</scope>
    <source>
        <strain evidence="12 13">Miyake</strain>
    </source>
</reference>
<keyword evidence="5 10" id="KW-0472">Membrane</keyword>
<dbReference type="Pfam" id="PF01529">
    <property type="entry name" value="DHHC"/>
    <property type="match status" value="1"/>
</dbReference>
<comment type="caution">
    <text evidence="12">The sequence shown here is derived from an EMBL/GenBank/DDBJ whole genome shotgun (WGS) entry which is preliminary data.</text>
</comment>
<protein>
    <recommendedName>
        <fullName evidence="10">Palmitoyltransferase</fullName>
        <ecNumber evidence="10">2.3.1.225</ecNumber>
    </recommendedName>
</protein>
<evidence type="ECO:0000256" key="3">
    <source>
        <dbReference type="ARBA" id="ARBA00022692"/>
    </source>
</evidence>
<dbReference type="PANTHER" id="PTHR22883:SF43">
    <property type="entry name" value="PALMITOYLTRANSFERASE APP"/>
    <property type="match status" value="1"/>
</dbReference>
<dbReference type="VEuPathDB" id="PiroplasmaDB:BOVATA_031460"/>
<evidence type="ECO:0000256" key="10">
    <source>
        <dbReference type="RuleBase" id="RU079119"/>
    </source>
</evidence>
<evidence type="ECO:0000256" key="6">
    <source>
        <dbReference type="ARBA" id="ARBA00023139"/>
    </source>
</evidence>
<feature type="transmembrane region" description="Helical" evidence="10">
    <location>
        <begin position="52"/>
        <end position="73"/>
    </location>
</feature>
<keyword evidence="6" id="KW-0564">Palmitate</keyword>
<evidence type="ECO:0000256" key="2">
    <source>
        <dbReference type="ARBA" id="ARBA00022679"/>
    </source>
</evidence>
<keyword evidence="8 10" id="KW-0012">Acyltransferase</keyword>
<dbReference type="InterPro" id="IPR039859">
    <property type="entry name" value="PFA4/ZDH16/20/ERF2-like"/>
</dbReference>
<comment type="catalytic activity">
    <reaction evidence="9 10">
        <text>L-cysteinyl-[protein] + hexadecanoyl-CoA = S-hexadecanoyl-L-cysteinyl-[protein] + CoA</text>
        <dbReference type="Rhea" id="RHEA:36683"/>
        <dbReference type="Rhea" id="RHEA-COMP:10131"/>
        <dbReference type="Rhea" id="RHEA-COMP:11032"/>
        <dbReference type="ChEBI" id="CHEBI:29950"/>
        <dbReference type="ChEBI" id="CHEBI:57287"/>
        <dbReference type="ChEBI" id="CHEBI:57379"/>
        <dbReference type="ChEBI" id="CHEBI:74151"/>
        <dbReference type="EC" id="2.3.1.225"/>
    </reaction>
</comment>
<dbReference type="InterPro" id="IPR001594">
    <property type="entry name" value="Palmitoyltrfase_DHHC"/>
</dbReference>
<feature type="transmembrane region" description="Helical" evidence="10">
    <location>
        <begin position="225"/>
        <end position="248"/>
    </location>
</feature>
<dbReference type="AlphaFoldDB" id="A0A2H6KF80"/>
<feature type="domain" description="Palmitoyltransferase DHHC" evidence="11">
    <location>
        <begin position="143"/>
        <end position="264"/>
    </location>
</feature>
<comment type="similarity">
    <text evidence="10">Belongs to the DHHC palmitoyltransferase family.</text>
</comment>
<evidence type="ECO:0000256" key="8">
    <source>
        <dbReference type="ARBA" id="ARBA00023315"/>
    </source>
</evidence>
<proteinExistence type="inferred from homology"/>
<dbReference type="Proteomes" id="UP000236319">
    <property type="component" value="Unassembled WGS sequence"/>
</dbReference>
<evidence type="ECO:0000313" key="13">
    <source>
        <dbReference type="Proteomes" id="UP000236319"/>
    </source>
</evidence>